<accession>A0ABU5EUY1</accession>
<proteinExistence type="predicted"/>
<keyword evidence="2" id="KW-1185">Reference proteome</keyword>
<comment type="caution">
    <text evidence="1">The sequence shown here is derived from an EMBL/GenBank/DDBJ whole genome shotgun (WGS) entry which is preliminary data.</text>
</comment>
<dbReference type="Pfam" id="PF18934">
    <property type="entry name" value="DUF5682"/>
    <property type="match status" value="1"/>
</dbReference>
<dbReference type="InterPro" id="IPR043737">
    <property type="entry name" value="DUF5682"/>
</dbReference>
<protein>
    <submittedName>
        <fullName evidence="1">DUF5682 family protein</fullName>
    </submittedName>
</protein>
<dbReference type="RefSeq" id="WP_320685843.1">
    <property type="nucleotide sequence ID" value="NZ_JAXBLV010000077.1"/>
</dbReference>
<evidence type="ECO:0000313" key="2">
    <source>
        <dbReference type="Proteomes" id="UP001272242"/>
    </source>
</evidence>
<name>A0ABU5EUY1_9BACT</name>
<sequence length="807" mass="87183">MSSATLTDAGLDPAEIARRVDAVLADPLYWFPVRHHSPTTARHVQSAITARRPKVIFIEGPFEANDLIPFVTDPATAPPVAIYSSYRDDDNVLGLNGHVSPAADIPARFAVWYPLTPYSPEYVAMKTAATVKADVVFIDLPHYARVERHVPEPQGQQPPLEAPSVAPDEDRLITSSGFYKQLAEAAGFKSWNEAWDTLFENPEGTDYEAFRRELATFCAAARATADHAAEHAEGTVERERHFLKVIADTLAARKLKPADAMVVCGGFHLFLDRSDSTPPPPCPEGTVYTTVVPYSYFRISELSGYGAGNRAPQFYQTCYDLTAAGRASDIAMEHAIAVLRTMRKGGDPLSTADAISVTHHAGMLARLRGRAHPTLDDISDALVTCCCKGNPNEEGRKLRDAMDQAGIGNKIGKVTSKIGRLPIVNDFHAQIADLELGEVLGKEKKMSAKLDKRDPLAARRSAFLHRVSYLKVPFAARSGTGGDFSGTLFREEWHLKWDPRTEPALIEQNLYGDTVESAALNRLREALAEAGSSAGQTCARLLEAVDMDMPDLVSAAEDACGPAVDTDPSFASQATALQYLGRLEQYAAFRGLRRDVIAELLNRCFDRACFALPNAANVPEEEQQGVVDGLIGLAEAVLRDGVRYDRTLFAQAAQNAAAQSTVPFLRGAFLGLLCEIRVIAPGVLAAEVSNLARASTEVMVTAGDLLDGMLAVSRTSLMLGADALVTAIDDLLKAAEWDPFLVMLPRLRAAIERLSNPQKDALAATVARHYGLDGSTDLRAVTGSLGATALVARLDAAVAATLRNWPL</sequence>
<dbReference type="EMBL" id="JAXBLV010000077">
    <property type="protein sequence ID" value="MDY3559000.1"/>
    <property type="molecule type" value="Genomic_DNA"/>
</dbReference>
<organism evidence="1 2">
    <name type="scientific">Gemmata algarum</name>
    <dbReference type="NCBI Taxonomy" id="2975278"/>
    <lineage>
        <taxon>Bacteria</taxon>
        <taxon>Pseudomonadati</taxon>
        <taxon>Planctomycetota</taxon>
        <taxon>Planctomycetia</taxon>
        <taxon>Gemmatales</taxon>
        <taxon>Gemmataceae</taxon>
        <taxon>Gemmata</taxon>
    </lineage>
</organism>
<gene>
    <name evidence="1" type="ORF">R5W23_006190</name>
</gene>
<reference evidence="2" key="1">
    <citation type="journal article" date="2023" name="Mar. Drugs">
        <title>Gemmata algarum, a Novel Planctomycete Isolated from an Algal Mat, Displays Antimicrobial Activity.</title>
        <authorList>
            <person name="Kumar G."/>
            <person name="Kallscheuer N."/>
            <person name="Kashif M."/>
            <person name="Ahamad S."/>
            <person name="Jagadeeshwari U."/>
            <person name="Pannikurungottu S."/>
            <person name="Haufschild T."/>
            <person name="Kabuu M."/>
            <person name="Sasikala C."/>
            <person name="Jogler C."/>
            <person name="Ramana C."/>
        </authorList>
    </citation>
    <scope>NUCLEOTIDE SEQUENCE [LARGE SCALE GENOMIC DNA]</scope>
    <source>
        <strain evidence="2">JC673</strain>
    </source>
</reference>
<dbReference type="Proteomes" id="UP001272242">
    <property type="component" value="Unassembled WGS sequence"/>
</dbReference>
<evidence type="ECO:0000313" key="1">
    <source>
        <dbReference type="EMBL" id="MDY3559000.1"/>
    </source>
</evidence>